<accession>A0A6N2T595</accession>
<sequence>MPYCRAVISVRHCSKPGCSRPAVATLTYDYSDSTAVVGSLSAAADPNAYDLCEHHANSLTVPRGWQIVRLQTTFEPAPPSGDDLMALVDAVRQAAAHTRNRSERADAAETQTPAQPASSPKTAARASAHAELGPFAQGTDSHEAESSSPLDPHSPWARRRAQFKLITEEPSADQE</sequence>
<dbReference type="InterPro" id="IPR021888">
    <property type="entry name" value="DUF3499"/>
</dbReference>
<reference evidence="2" key="1">
    <citation type="submission" date="2019-11" db="EMBL/GenBank/DDBJ databases">
        <authorList>
            <person name="Feng L."/>
        </authorList>
    </citation>
    <scope>NUCLEOTIDE SEQUENCE</scope>
    <source>
        <strain evidence="2">AodontolyticusLFYP35</strain>
    </source>
</reference>
<organism evidence="2">
    <name type="scientific">Schaalia odontolytica</name>
    <dbReference type="NCBI Taxonomy" id="1660"/>
    <lineage>
        <taxon>Bacteria</taxon>
        <taxon>Bacillati</taxon>
        <taxon>Actinomycetota</taxon>
        <taxon>Actinomycetes</taxon>
        <taxon>Actinomycetales</taxon>
        <taxon>Actinomycetaceae</taxon>
        <taxon>Schaalia</taxon>
    </lineage>
</organism>
<protein>
    <recommendedName>
        <fullName evidence="3">DUF3499 domain-containing protein</fullName>
    </recommendedName>
</protein>
<proteinExistence type="predicted"/>
<name>A0A6N2T595_9ACTO</name>
<dbReference type="Pfam" id="PF12005">
    <property type="entry name" value="DUF3499"/>
    <property type="match status" value="1"/>
</dbReference>
<evidence type="ECO:0008006" key="3">
    <source>
        <dbReference type="Google" id="ProtNLM"/>
    </source>
</evidence>
<feature type="compositionally biased region" description="Polar residues" evidence="1">
    <location>
        <begin position="109"/>
        <end position="121"/>
    </location>
</feature>
<evidence type="ECO:0000313" key="2">
    <source>
        <dbReference type="EMBL" id="VYS99290.1"/>
    </source>
</evidence>
<dbReference type="AlphaFoldDB" id="A0A6N2T595"/>
<gene>
    <name evidence="2" type="ORF">AOLFYP35_01128</name>
</gene>
<feature type="region of interest" description="Disordered" evidence="1">
    <location>
        <begin position="93"/>
        <end position="175"/>
    </location>
</feature>
<dbReference type="EMBL" id="CACRSM010000002">
    <property type="protein sequence ID" value="VYS99290.1"/>
    <property type="molecule type" value="Genomic_DNA"/>
</dbReference>
<evidence type="ECO:0000256" key="1">
    <source>
        <dbReference type="SAM" id="MobiDB-lite"/>
    </source>
</evidence>